<dbReference type="AlphaFoldDB" id="A0A9P6NN57"/>
<feature type="active site" description="Glycyl thioester intermediate" evidence="5">
    <location>
        <position position="433"/>
    </location>
</feature>
<proteinExistence type="predicted"/>
<dbReference type="OrthoDB" id="8068875at2759"/>
<dbReference type="GO" id="GO:0061630">
    <property type="term" value="F:ubiquitin protein ligase activity"/>
    <property type="evidence" value="ECO:0007669"/>
    <property type="project" value="UniProtKB-EC"/>
</dbReference>
<dbReference type="GO" id="GO:0000209">
    <property type="term" value="P:protein polyubiquitination"/>
    <property type="evidence" value="ECO:0007669"/>
    <property type="project" value="InterPro"/>
</dbReference>
<dbReference type="EC" id="2.3.2.26" evidence="2"/>
<comment type="catalytic activity">
    <reaction evidence="1">
        <text>S-ubiquitinyl-[E2 ubiquitin-conjugating enzyme]-L-cysteine + [acceptor protein]-L-lysine = [E2 ubiquitin-conjugating enzyme]-L-cysteine + N(6)-ubiquitinyl-[acceptor protein]-L-lysine.</text>
        <dbReference type="EC" id="2.3.2.26"/>
    </reaction>
</comment>
<dbReference type="Gene3D" id="3.30.2410.10">
    <property type="entry name" value="Hect, E3 ligase catalytic domain"/>
    <property type="match status" value="1"/>
</dbReference>
<keyword evidence="3" id="KW-0808">Transferase</keyword>
<evidence type="ECO:0000259" key="6">
    <source>
        <dbReference type="PROSITE" id="PS50237"/>
    </source>
</evidence>
<dbReference type="Pfam" id="PF00632">
    <property type="entry name" value="HECT"/>
    <property type="match status" value="1"/>
</dbReference>
<sequence length="465" mass="51245">MSAVPSLAESGSPQYATDWVIVAASRVMSLLFAANLKAKKVPVPTFYNTAIDLLSPSDLTSDFEQWECCSSSYALCGYPGLLSIGAKIGMLTHEGKRQMGAEARQALVDGLLGRKLVQPVLQISVRRSHLVEDSLRAIEGARGELKKLLKISFVGEDGLDGGGLKKEWFLLLIRRLVGPEYGMFVHESESHQLWFNPAATELGEFRLIGTVLGLAIYNRATLDISLPLVCYKKLLGQEAVTLEDLEGLRPGLARGLRQLLKWDPDSVEEIFSRTMVGEYERYDGTVVEVPLTPGGEAIPVTASNRGRFVDLYVDFHLNRSVYQQFSAFKEGFDAVAAGNALSLFQPEEIELVVSGSRERLEIDHLASTAEYEGYNRSDATVEAFWSYVGSLDEAGERRLLSFITGTDRIPAVGLKLRISREPDLGRLPSSHTCFNQLLLPDLKSVKRVAERLEVAMGESEGFGLH</sequence>
<evidence type="ECO:0000256" key="4">
    <source>
        <dbReference type="ARBA" id="ARBA00022786"/>
    </source>
</evidence>
<organism evidence="7 8">
    <name type="scientific">Cronartium quercuum f. sp. fusiforme G11</name>
    <dbReference type="NCBI Taxonomy" id="708437"/>
    <lineage>
        <taxon>Eukaryota</taxon>
        <taxon>Fungi</taxon>
        <taxon>Dikarya</taxon>
        <taxon>Basidiomycota</taxon>
        <taxon>Pucciniomycotina</taxon>
        <taxon>Pucciniomycetes</taxon>
        <taxon>Pucciniales</taxon>
        <taxon>Coleosporiaceae</taxon>
        <taxon>Cronartium</taxon>
    </lineage>
</organism>
<dbReference type="Gene3D" id="3.30.2160.10">
    <property type="entry name" value="Hect, E3 ligase catalytic domain"/>
    <property type="match status" value="1"/>
</dbReference>
<dbReference type="InterPro" id="IPR000569">
    <property type="entry name" value="HECT_dom"/>
</dbReference>
<keyword evidence="8" id="KW-1185">Reference proteome</keyword>
<evidence type="ECO:0000256" key="2">
    <source>
        <dbReference type="ARBA" id="ARBA00012485"/>
    </source>
</evidence>
<evidence type="ECO:0000256" key="1">
    <source>
        <dbReference type="ARBA" id="ARBA00000885"/>
    </source>
</evidence>
<dbReference type="InterPro" id="IPR035983">
    <property type="entry name" value="Hect_E3_ubiquitin_ligase"/>
</dbReference>
<keyword evidence="4 5" id="KW-0833">Ubl conjugation pathway</keyword>
<dbReference type="PANTHER" id="PTHR45700:SF9">
    <property type="entry name" value="HECT-TYPE E3 UBIQUITIN TRANSFERASE"/>
    <property type="match status" value="1"/>
</dbReference>
<evidence type="ECO:0000313" key="7">
    <source>
        <dbReference type="EMBL" id="KAG0150221.1"/>
    </source>
</evidence>
<dbReference type="PANTHER" id="PTHR45700">
    <property type="entry name" value="UBIQUITIN-PROTEIN LIGASE E3C"/>
    <property type="match status" value="1"/>
</dbReference>
<dbReference type="InterPro" id="IPR044611">
    <property type="entry name" value="E3A/B/C-like"/>
</dbReference>
<evidence type="ECO:0000256" key="5">
    <source>
        <dbReference type="PROSITE-ProRule" id="PRU00104"/>
    </source>
</evidence>
<dbReference type="SMART" id="SM00119">
    <property type="entry name" value="HECTc"/>
    <property type="match status" value="1"/>
</dbReference>
<name>A0A9P6NN57_9BASI</name>
<dbReference type="PROSITE" id="PS50237">
    <property type="entry name" value="HECT"/>
    <property type="match status" value="1"/>
</dbReference>
<dbReference type="SUPFAM" id="SSF56204">
    <property type="entry name" value="Hect, E3 ligase catalytic domain"/>
    <property type="match status" value="1"/>
</dbReference>
<reference evidence="7" key="1">
    <citation type="submission" date="2013-11" db="EMBL/GenBank/DDBJ databases">
        <title>Genome sequence of the fusiform rust pathogen reveals effectors for host alternation and coevolution with pine.</title>
        <authorList>
            <consortium name="DOE Joint Genome Institute"/>
            <person name="Smith K."/>
            <person name="Pendleton A."/>
            <person name="Kubisiak T."/>
            <person name="Anderson C."/>
            <person name="Salamov A."/>
            <person name="Aerts A."/>
            <person name="Riley R."/>
            <person name="Clum A."/>
            <person name="Lindquist E."/>
            <person name="Ence D."/>
            <person name="Campbell M."/>
            <person name="Kronenberg Z."/>
            <person name="Feau N."/>
            <person name="Dhillon B."/>
            <person name="Hamelin R."/>
            <person name="Burleigh J."/>
            <person name="Smith J."/>
            <person name="Yandell M."/>
            <person name="Nelson C."/>
            <person name="Grigoriev I."/>
            <person name="Davis J."/>
        </authorList>
    </citation>
    <scope>NUCLEOTIDE SEQUENCE</scope>
    <source>
        <strain evidence="7">G11</strain>
    </source>
</reference>
<evidence type="ECO:0000256" key="3">
    <source>
        <dbReference type="ARBA" id="ARBA00022679"/>
    </source>
</evidence>
<feature type="domain" description="HECT" evidence="6">
    <location>
        <begin position="141"/>
        <end position="465"/>
    </location>
</feature>
<evidence type="ECO:0000313" key="8">
    <source>
        <dbReference type="Proteomes" id="UP000886653"/>
    </source>
</evidence>
<gene>
    <name evidence="7" type="ORF">CROQUDRAFT_38584</name>
</gene>
<dbReference type="EMBL" id="MU167221">
    <property type="protein sequence ID" value="KAG0150221.1"/>
    <property type="molecule type" value="Genomic_DNA"/>
</dbReference>
<protein>
    <recommendedName>
        <fullName evidence="2">HECT-type E3 ubiquitin transferase</fullName>
        <ecNumber evidence="2">2.3.2.26</ecNumber>
    </recommendedName>
</protein>
<dbReference type="Proteomes" id="UP000886653">
    <property type="component" value="Unassembled WGS sequence"/>
</dbReference>
<accession>A0A9P6NN57</accession>
<comment type="caution">
    <text evidence="7">The sequence shown here is derived from an EMBL/GenBank/DDBJ whole genome shotgun (WGS) entry which is preliminary data.</text>
</comment>
<dbReference type="Gene3D" id="3.90.1750.10">
    <property type="entry name" value="Hect, E3 ligase catalytic domains"/>
    <property type="match status" value="1"/>
</dbReference>